<organism evidence="9 10">
    <name type="scientific">Proteobacteria bacterium 228</name>
    <dbReference type="NCBI Taxonomy" id="2083153"/>
    <lineage>
        <taxon>Bacteria</taxon>
        <taxon>Pseudomonadati</taxon>
        <taxon>Pseudomonadota</taxon>
    </lineage>
</organism>
<keyword evidence="3 7" id="KW-0862">Zinc</keyword>
<sequence>MSGQDSSFQPHDHQHCIHSALATAKRLCQQRGVRFTPVRERVLELIWQSHKPLGAYELLPQLAQDGYNSAPPTVYRALDFLQEQGLVHRIASLNAFIGCTSPTHRHTGYFFLCSQCGAALEINCDAIDTAIHSQASEQGFQIQHQTLEVVGLCPACQ</sequence>
<dbReference type="GO" id="GO:1900376">
    <property type="term" value="P:regulation of secondary metabolite biosynthetic process"/>
    <property type="evidence" value="ECO:0007669"/>
    <property type="project" value="TreeGrafter"/>
</dbReference>
<dbReference type="AlphaFoldDB" id="A0A2S5KTJ8"/>
<keyword evidence="8" id="KW-0963">Cytoplasm</keyword>
<dbReference type="SUPFAM" id="SSF46785">
    <property type="entry name" value="Winged helix' DNA-binding domain"/>
    <property type="match status" value="1"/>
</dbReference>
<comment type="similarity">
    <text evidence="1 8">Belongs to the Fur family.</text>
</comment>
<dbReference type="InterPro" id="IPR043135">
    <property type="entry name" value="Fur_C"/>
</dbReference>
<dbReference type="EMBL" id="PRLP01000017">
    <property type="protein sequence ID" value="PPC78187.1"/>
    <property type="molecule type" value="Genomic_DNA"/>
</dbReference>
<evidence type="ECO:0000313" key="10">
    <source>
        <dbReference type="Proteomes" id="UP000238196"/>
    </source>
</evidence>
<comment type="subcellular location">
    <subcellularLocation>
        <location evidence="8">Cytoplasm</location>
    </subcellularLocation>
</comment>
<dbReference type="Pfam" id="PF01475">
    <property type="entry name" value="FUR"/>
    <property type="match status" value="1"/>
</dbReference>
<dbReference type="Gene3D" id="1.10.10.10">
    <property type="entry name" value="Winged helix-like DNA-binding domain superfamily/Winged helix DNA-binding domain"/>
    <property type="match status" value="1"/>
</dbReference>
<feature type="binding site" evidence="7">
    <location>
        <position position="113"/>
    </location>
    <ligand>
        <name>Zn(2+)</name>
        <dbReference type="ChEBI" id="CHEBI:29105"/>
    </ligand>
</feature>
<proteinExistence type="inferred from homology"/>
<gene>
    <name evidence="8" type="primary">fur</name>
    <name evidence="9" type="ORF">C4K68_05995</name>
</gene>
<evidence type="ECO:0000313" key="9">
    <source>
        <dbReference type="EMBL" id="PPC78187.1"/>
    </source>
</evidence>
<keyword evidence="2 8" id="KW-0678">Repressor</keyword>
<dbReference type="PANTHER" id="PTHR33202">
    <property type="entry name" value="ZINC UPTAKE REGULATION PROTEIN"/>
    <property type="match status" value="1"/>
</dbReference>
<evidence type="ECO:0000256" key="2">
    <source>
        <dbReference type="ARBA" id="ARBA00022491"/>
    </source>
</evidence>
<reference evidence="9 10" key="1">
    <citation type="submission" date="2018-02" db="EMBL/GenBank/DDBJ databases">
        <title>novel marine gammaproteobacteria from coastal saline agro ecosystem.</title>
        <authorList>
            <person name="Krishnan R."/>
            <person name="Ramesh Kumar N."/>
        </authorList>
    </citation>
    <scope>NUCLEOTIDE SEQUENCE [LARGE SCALE GENOMIC DNA]</scope>
    <source>
        <strain evidence="9 10">228</strain>
    </source>
</reference>
<evidence type="ECO:0000256" key="4">
    <source>
        <dbReference type="ARBA" id="ARBA00023015"/>
    </source>
</evidence>
<dbReference type="GO" id="GO:0000976">
    <property type="term" value="F:transcription cis-regulatory region binding"/>
    <property type="evidence" value="ECO:0007669"/>
    <property type="project" value="TreeGrafter"/>
</dbReference>
<dbReference type="GO" id="GO:0008270">
    <property type="term" value="F:zinc ion binding"/>
    <property type="evidence" value="ECO:0007669"/>
    <property type="project" value="TreeGrafter"/>
</dbReference>
<name>A0A2S5KTJ8_9PROT</name>
<comment type="caution">
    <text evidence="9">The sequence shown here is derived from an EMBL/GenBank/DDBJ whole genome shotgun (WGS) entry which is preliminary data.</text>
</comment>
<feature type="binding site" evidence="7">
    <location>
        <position position="116"/>
    </location>
    <ligand>
        <name>Zn(2+)</name>
        <dbReference type="ChEBI" id="CHEBI:29105"/>
    </ligand>
</feature>
<keyword evidence="6 8" id="KW-0804">Transcription</keyword>
<feature type="binding site" evidence="7">
    <location>
        <position position="153"/>
    </location>
    <ligand>
        <name>Zn(2+)</name>
        <dbReference type="ChEBI" id="CHEBI:29105"/>
    </ligand>
</feature>
<comment type="subunit">
    <text evidence="8">Homodimer.</text>
</comment>
<dbReference type="Proteomes" id="UP000238196">
    <property type="component" value="Unassembled WGS sequence"/>
</dbReference>
<evidence type="ECO:0000256" key="8">
    <source>
        <dbReference type="RuleBase" id="RU364037"/>
    </source>
</evidence>
<keyword evidence="8" id="KW-0408">Iron</keyword>
<dbReference type="GO" id="GO:0045892">
    <property type="term" value="P:negative regulation of DNA-templated transcription"/>
    <property type="evidence" value="ECO:0007669"/>
    <property type="project" value="TreeGrafter"/>
</dbReference>
<keyword evidence="7 8" id="KW-0479">Metal-binding</keyword>
<evidence type="ECO:0000256" key="6">
    <source>
        <dbReference type="ARBA" id="ARBA00023163"/>
    </source>
</evidence>
<evidence type="ECO:0000256" key="7">
    <source>
        <dbReference type="PIRSR" id="PIRSR602481-1"/>
    </source>
</evidence>
<dbReference type="InterPro" id="IPR036390">
    <property type="entry name" value="WH_DNA-bd_sf"/>
</dbReference>
<evidence type="ECO:0000256" key="5">
    <source>
        <dbReference type="ARBA" id="ARBA00023125"/>
    </source>
</evidence>
<evidence type="ECO:0000256" key="1">
    <source>
        <dbReference type="ARBA" id="ARBA00007957"/>
    </source>
</evidence>
<comment type="cofactor">
    <cofactor evidence="7">
        <name>Zn(2+)</name>
        <dbReference type="ChEBI" id="CHEBI:29105"/>
    </cofactor>
    <text evidence="7">Binds 1 zinc ion per subunit.</text>
</comment>
<accession>A0A2S5KTJ8</accession>
<dbReference type="GO" id="GO:0003700">
    <property type="term" value="F:DNA-binding transcription factor activity"/>
    <property type="evidence" value="ECO:0007669"/>
    <property type="project" value="UniProtKB-UniRule"/>
</dbReference>
<dbReference type="InterPro" id="IPR036388">
    <property type="entry name" value="WH-like_DNA-bd_sf"/>
</dbReference>
<protein>
    <recommendedName>
        <fullName evidence="8">Ferric uptake regulation protein</fullName>
    </recommendedName>
</protein>
<evidence type="ECO:0000256" key="3">
    <source>
        <dbReference type="ARBA" id="ARBA00022833"/>
    </source>
</evidence>
<dbReference type="CDD" id="cd07153">
    <property type="entry name" value="Fur_like"/>
    <property type="match status" value="1"/>
</dbReference>
<dbReference type="InterPro" id="IPR002481">
    <property type="entry name" value="FUR"/>
</dbReference>
<keyword evidence="4 8" id="KW-0805">Transcription regulation</keyword>
<dbReference type="PANTHER" id="PTHR33202:SF6">
    <property type="entry name" value="ZINC UPTAKE REGULATION PROTEIN"/>
    <property type="match status" value="1"/>
</dbReference>
<dbReference type="Gene3D" id="3.30.1490.190">
    <property type="match status" value="1"/>
</dbReference>
<dbReference type="OrthoDB" id="5292451at2"/>
<feature type="binding site" evidence="7">
    <location>
        <position position="156"/>
    </location>
    <ligand>
        <name>Zn(2+)</name>
        <dbReference type="ChEBI" id="CHEBI:29105"/>
    </ligand>
</feature>
<dbReference type="GO" id="GO:0005829">
    <property type="term" value="C:cytosol"/>
    <property type="evidence" value="ECO:0007669"/>
    <property type="project" value="TreeGrafter"/>
</dbReference>
<keyword evidence="5 8" id="KW-0238">DNA-binding</keyword>